<feature type="domain" description="EamA" evidence="12">
    <location>
        <begin position="6"/>
        <end position="132"/>
    </location>
</feature>
<comment type="caution">
    <text evidence="13">The sequence shown here is derived from an EMBL/GenBank/DDBJ whole genome shotgun (WGS) entry which is preliminary data.</text>
</comment>
<evidence type="ECO:0000313" key="14">
    <source>
        <dbReference type="Proteomes" id="UP000324298"/>
    </source>
</evidence>
<sequence length="290" mass="32505">MSTPAFTLIVISAVMHALWNLLVKRSTHKTVFIWWMFIASSLLFSLCLPLVAEPFRWPGSKTVFMIAIGAVCYVLYHLFNGRAYRGGDLSVVYPLSQTSMIYVPIWGMILLRERLSFVGVCGILLVILGTFSVQMQRFSLFELVRPFRNLRSQSVQAALTAGFIYSIGSIAEKTGVKNYSPLYFTYFLVLSMLAMMTINLARPKYRSHIGQELREHWALVLWSGPIIMASFLTFRYGLNLSPVSYAVPVRQVSILVGVLIGILFLGESFGRIRMVSALLILAGAALIRLG</sequence>
<dbReference type="PANTHER" id="PTHR30561">
    <property type="entry name" value="SMR FAMILY PROTON-DEPENDENT DRUG EFFLUX TRANSPORTER SUGE"/>
    <property type="match status" value="1"/>
</dbReference>
<dbReference type="GO" id="GO:0005886">
    <property type="term" value="C:plasma membrane"/>
    <property type="evidence" value="ECO:0007669"/>
    <property type="project" value="UniProtKB-SubCell"/>
</dbReference>
<evidence type="ECO:0000256" key="7">
    <source>
        <dbReference type="ARBA" id="ARBA00022985"/>
    </source>
</evidence>
<dbReference type="GO" id="GO:0022857">
    <property type="term" value="F:transmembrane transporter activity"/>
    <property type="evidence" value="ECO:0007669"/>
    <property type="project" value="InterPro"/>
</dbReference>
<feature type="transmembrane region" description="Helical" evidence="11">
    <location>
        <begin position="183"/>
        <end position="201"/>
    </location>
</feature>
<dbReference type="SUPFAM" id="SSF103481">
    <property type="entry name" value="Multidrug resistance efflux transporter EmrE"/>
    <property type="match status" value="2"/>
</dbReference>
<feature type="transmembrane region" description="Helical" evidence="11">
    <location>
        <begin position="217"/>
        <end position="237"/>
    </location>
</feature>
<keyword evidence="10 11" id="KW-0472">Membrane</keyword>
<evidence type="ECO:0000256" key="10">
    <source>
        <dbReference type="ARBA" id="ARBA00023136"/>
    </source>
</evidence>
<dbReference type="RefSeq" id="WP_149305688.1">
    <property type="nucleotide sequence ID" value="NZ_SRSD01000001.1"/>
</dbReference>
<dbReference type="GO" id="GO:0009245">
    <property type="term" value="P:lipid A biosynthetic process"/>
    <property type="evidence" value="ECO:0007669"/>
    <property type="project" value="UniProtKB-KW"/>
</dbReference>
<dbReference type="InterPro" id="IPR037185">
    <property type="entry name" value="EmrE-like"/>
</dbReference>
<feature type="transmembrane region" description="Helical" evidence="11">
    <location>
        <begin position="154"/>
        <end position="171"/>
    </location>
</feature>
<dbReference type="InterPro" id="IPR000620">
    <property type="entry name" value="EamA_dom"/>
</dbReference>
<dbReference type="OrthoDB" id="9783707at2"/>
<keyword evidence="8 11" id="KW-1133">Transmembrane helix</keyword>
<evidence type="ECO:0000259" key="12">
    <source>
        <dbReference type="Pfam" id="PF00892"/>
    </source>
</evidence>
<evidence type="ECO:0000256" key="4">
    <source>
        <dbReference type="ARBA" id="ARBA00022519"/>
    </source>
</evidence>
<evidence type="ECO:0000256" key="3">
    <source>
        <dbReference type="ARBA" id="ARBA00022516"/>
    </source>
</evidence>
<keyword evidence="3" id="KW-0444">Lipid biosynthesis</keyword>
<evidence type="ECO:0000256" key="11">
    <source>
        <dbReference type="SAM" id="Phobius"/>
    </source>
</evidence>
<dbReference type="Pfam" id="PF00892">
    <property type="entry name" value="EamA"/>
    <property type="match status" value="2"/>
</dbReference>
<keyword evidence="5" id="KW-0441">Lipid A biosynthesis</keyword>
<comment type="subcellular location">
    <subcellularLocation>
        <location evidence="1">Cell membrane</location>
        <topology evidence="1">Multi-pass membrane protein</topology>
    </subcellularLocation>
</comment>
<evidence type="ECO:0000256" key="2">
    <source>
        <dbReference type="ARBA" id="ARBA00022475"/>
    </source>
</evidence>
<evidence type="ECO:0000256" key="1">
    <source>
        <dbReference type="ARBA" id="ARBA00004651"/>
    </source>
</evidence>
<feature type="transmembrane region" description="Helical" evidence="11">
    <location>
        <begin position="115"/>
        <end position="133"/>
    </location>
</feature>
<keyword evidence="14" id="KW-1185">Reference proteome</keyword>
<feature type="transmembrane region" description="Helical" evidence="11">
    <location>
        <begin position="243"/>
        <end position="265"/>
    </location>
</feature>
<keyword evidence="7" id="KW-0448">Lipopolysaccharide biosynthesis</keyword>
<keyword evidence="6 11" id="KW-0812">Transmembrane</keyword>
<organism evidence="13 14">
    <name type="scientific">Oryzomonas rubra</name>
    <dbReference type="NCBI Taxonomy" id="2509454"/>
    <lineage>
        <taxon>Bacteria</taxon>
        <taxon>Pseudomonadati</taxon>
        <taxon>Thermodesulfobacteriota</taxon>
        <taxon>Desulfuromonadia</taxon>
        <taxon>Geobacterales</taxon>
        <taxon>Geobacteraceae</taxon>
        <taxon>Oryzomonas</taxon>
    </lineage>
</organism>
<accession>A0A5A9XQ35</accession>
<feature type="transmembrane region" description="Helical" evidence="11">
    <location>
        <begin position="91"/>
        <end position="109"/>
    </location>
</feature>
<protein>
    <submittedName>
        <fullName evidence="13">EamA family transporter</fullName>
    </submittedName>
</protein>
<feature type="transmembrane region" description="Helical" evidence="11">
    <location>
        <begin position="6"/>
        <end position="23"/>
    </location>
</feature>
<evidence type="ECO:0000256" key="9">
    <source>
        <dbReference type="ARBA" id="ARBA00023098"/>
    </source>
</evidence>
<feature type="transmembrane region" description="Helical" evidence="11">
    <location>
        <begin position="63"/>
        <end position="79"/>
    </location>
</feature>
<keyword evidence="9" id="KW-0443">Lipid metabolism</keyword>
<dbReference type="PANTHER" id="PTHR30561:SF9">
    <property type="entry name" value="4-AMINO-4-DEOXY-L-ARABINOSE-PHOSPHOUNDECAPRENOL FLIPPASE SUBUNIT ARNF-RELATED"/>
    <property type="match status" value="1"/>
</dbReference>
<reference evidence="13 14" key="1">
    <citation type="submission" date="2019-04" db="EMBL/GenBank/DDBJ databases">
        <title>Geobacter ruber sp. nov., ferric-reducing bacteria isolated from paddy soil.</title>
        <authorList>
            <person name="Xu Z."/>
            <person name="Masuda Y."/>
            <person name="Itoh H."/>
            <person name="Senoo K."/>
        </authorList>
    </citation>
    <scope>NUCLEOTIDE SEQUENCE [LARGE SCALE GENOMIC DNA]</scope>
    <source>
        <strain evidence="13 14">Red88</strain>
    </source>
</reference>
<gene>
    <name evidence="13" type="ORF">ET418_00875</name>
</gene>
<evidence type="ECO:0000256" key="8">
    <source>
        <dbReference type="ARBA" id="ARBA00022989"/>
    </source>
</evidence>
<evidence type="ECO:0000256" key="6">
    <source>
        <dbReference type="ARBA" id="ARBA00022692"/>
    </source>
</evidence>
<feature type="transmembrane region" description="Helical" evidence="11">
    <location>
        <begin position="30"/>
        <end position="51"/>
    </location>
</feature>
<dbReference type="EMBL" id="SRSD01000001">
    <property type="protein sequence ID" value="KAA0895104.1"/>
    <property type="molecule type" value="Genomic_DNA"/>
</dbReference>
<proteinExistence type="predicted"/>
<dbReference type="Proteomes" id="UP000324298">
    <property type="component" value="Unassembled WGS sequence"/>
</dbReference>
<dbReference type="GO" id="GO:0009103">
    <property type="term" value="P:lipopolysaccharide biosynthetic process"/>
    <property type="evidence" value="ECO:0007669"/>
    <property type="project" value="UniProtKB-KW"/>
</dbReference>
<name>A0A5A9XQ35_9BACT</name>
<evidence type="ECO:0000256" key="5">
    <source>
        <dbReference type="ARBA" id="ARBA00022556"/>
    </source>
</evidence>
<feature type="domain" description="EamA" evidence="12">
    <location>
        <begin position="157"/>
        <end position="288"/>
    </location>
</feature>
<dbReference type="AlphaFoldDB" id="A0A5A9XQ35"/>
<evidence type="ECO:0000313" key="13">
    <source>
        <dbReference type="EMBL" id="KAA0895104.1"/>
    </source>
</evidence>
<keyword evidence="2" id="KW-1003">Cell membrane</keyword>
<keyword evidence="4" id="KW-0997">Cell inner membrane</keyword>
<dbReference type="Gene3D" id="1.10.3730.20">
    <property type="match status" value="2"/>
</dbReference>
<dbReference type="InterPro" id="IPR000390">
    <property type="entry name" value="Small_drug/metabolite_transptr"/>
</dbReference>